<evidence type="ECO:0000313" key="2">
    <source>
        <dbReference type="EMBL" id="CAL8094345.1"/>
    </source>
</evidence>
<accession>A0ABP1Q964</accession>
<sequence>MDANQDANENTEFNLKAVLTMHVDEFKHADHDFYNYEPECYTSSVPNQEIEVLFCRDDLKSRLEKRKLSSHQSPSLPDSCQVDEQNDTQFDDQHTATSTSNKGLQPHSSLTQNVNYKSFMEETMFIKCCSKEVLQLLENIKNVVGQKIGIRNDSSFGHVLTVQAWIWILKETALISSLATKNDKTRHKSMNCFMSKIFSTIDGSFKQLHSEMRNLLKIYEKVESEFKSLNEKSQHRFENNVAGASEYERNTSGCSFFQHHYSQYDSNESSFVDFGMVSTKSLMKKPQKTLSEGVTSRGMKVRWNVDGVTVRSTETGCKWLKFLSVNQDKDKIIIMKIFANALSEAYHDGRKYKVIARKILHRSHHLEHIFSKGSLTPSSILESVFKCKSILDKSRKAINLLPKEEVIMLYSLKSAMAAFSLIKPTLIDAILATEELNKICSELSSQRKKLQSGDIGSRIPLERHAYFEMEIEDTKINVDIMYENDKFSFFKSYSSQNYA</sequence>
<comment type="caution">
    <text evidence="2">The sequence shown here is derived from an EMBL/GenBank/DDBJ whole genome shotgun (WGS) entry which is preliminary data.</text>
</comment>
<proteinExistence type="predicted"/>
<feature type="coiled-coil region" evidence="1">
    <location>
        <begin position="205"/>
        <end position="232"/>
    </location>
</feature>
<evidence type="ECO:0000313" key="3">
    <source>
        <dbReference type="Proteomes" id="UP001642540"/>
    </source>
</evidence>
<dbReference type="EMBL" id="CAXLJM020000026">
    <property type="protein sequence ID" value="CAL8094345.1"/>
    <property type="molecule type" value="Genomic_DNA"/>
</dbReference>
<protein>
    <submittedName>
        <fullName evidence="2">Uncharacterized protein</fullName>
    </submittedName>
</protein>
<dbReference type="Proteomes" id="UP001642540">
    <property type="component" value="Unassembled WGS sequence"/>
</dbReference>
<name>A0ABP1Q964_9HEXA</name>
<evidence type="ECO:0000256" key="1">
    <source>
        <dbReference type="SAM" id="Coils"/>
    </source>
</evidence>
<organism evidence="2 3">
    <name type="scientific">Orchesella dallaii</name>
    <dbReference type="NCBI Taxonomy" id="48710"/>
    <lineage>
        <taxon>Eukaryota</taxon>
        <taxon>Metazoa</taxon>
        <taxon>Ecdysozoa</taxon>
        <taxon>Arthropoda</taxon>
        <taxon>Hexapoda</taxon>
        <taxon>Collembola</taxon>
        <taxon>Entomobryomorpha</taxon>
        <taxon>Entomobryoidea</taxon>
        <taxon>Orchesellidae</taxon>
        <taxon>Orchesellinae</taxon>
        <taxon>Orchesella</taxon>
    </lineage>
</organism>
<keyword evidence="3" id="KW-1185">Reference proteome</keyword>
<keyword evidence="1" id="KW-0175">Coiled coil</keyword>
<reference evidence="2 3" key="1">
    <citation type="submission" date="2024-08" db="EMBL/GenBank/DDBJ databases">
        <authorList>
            <person name="Cucini C."/>
            <person name="Frati F."/>
        </authorList>
    </citation>
    <scope>NUCLEOTIDE SEQUENCE [LARGE SCALE GENOMIC DNA]</scope>
</reference>
<gene>
    <name evidence="2" type="ORF">ODALV1_LOCUS8757</name>
</gene>